<dbReference type="OrthoDB" id="9806704at2"/>
<feature type="domain" description="Methyl-accepting transducer" evidence="12">
    <location>
        <begin position="497"/>
        <end position="733"/>
    </location>
</feature>
<keyword evidence="6 11" id="KW-1133">Transmembrane helix</keyword>
<evidence type="ECO:0000313" key="14">
    <source>
        <dbReference type="EMBL" id="SFC48421.1"/>
    </source>
</evidence>
<dbReference type="PROSITE" id="PS50885">
    <property type="entry name" value="HAMP"/>
    <property type="match status" value="1"/>
</dbReference>
<evidence type="ECO:0000256" key="3">
    <source>
        <dbReference type="ARBA" id="ARBA00022481"/>
    </source>
</evidence>
<keyword evidence="2" id="KW-1003">Cell membrane</keyword>
<evidence type="ECO:0000256" key="2">
    <source>
        <dbReference type="ARBA" id="ARBA00022475"/>
    </source>
</evidence>
<dbReference type="PROSITE" id="PS50111">
    <property type="entry name" value="CHEMOTAXIS_TRANSDUC_2"/>
    <property type="match status" value="1"/>
</dbReference>
<gene>
    <name evidence="14" type="ORF">SAMN02745724_01771</name>
</gene>
<dbReference type="RefSeq" id="WP_091982873.1">
    <property type="nucleotide sequence ID" value="NZ_FOLO01000010.1"/>
</dbReference>
<name>A0A1I1JJS1_9GAMM</name>
<keyword evidence="7 11" id="KW-0472">Membrane</keyword>
<dbReference type="PANTHER" id="PTHR32089:SF39">
    <property type="entry name" value="METHYL-ACCEPTING CHEMOTAXIS PROTEIN HLYB"/>
    <property type="match status" value="1"/>
</dbReference>
<dbReference type="InterPro" id="IPR004089">
    <property type="entry name" value="MCPsignal_dom"/>
</dbReference>
<feature type="transmembrane region" description="Helical" evidence="11">
    <location>
        <begin position="7"/>
        <end position="26"/>
    </location>
</feature>
<dbReference type="GO" id="GO:0005886">
    <property type="term" value="C:plasma membrane"/>
    <property type="evidence" value="ECO:0007669"/>
    <property type="project" value="UniProtKB-SubCell"/>
</dbReference>
<dbReference type="Proteomes" id="UP000198862">
    <property type="component" value="Unassembled WGS sequence"/>
</dbReference>
<dbReference type="SUPFAM" id="SSF58104">
    <property type="entry name" value="Methyl-accepting chemotaxis protein (MCP) signaling domain"/>
    <property type="match status" value="1"/>
</dbReference>
<proteinExistence type="inferred from homology"/>
<dbReference type="FunFam" id="1.10.287.950:FF:000001">
    <property type="entry name" value="Methyl-accepting chemotaxis sensory transducer"/>
    <property type="match status" value="1"/>
</dbReference>
<dbReference type="Gene3D" id="3.30.450.20">
    <property type="entry name" value="PAS domain"/>
    <property type="match status" value="1"/>
</dbReference>
<evidence type="ECO:0000256" key="7">
    <source>
        <dbReference type="ARBA" id="ARBA00023136"/>
    </source>
</evidence>
<dbReference type="Pfam" id="PF00015">
    <property type="entry name" value="MCPsignal"/>
    <property type="match status" value="1"/>
</dbReference>
<dbReference type="GO" id="GO:0007165">
    <property type="term" value="P:signal transduction"/>
    <property type="evidence" value="ECO:0007669"/>
    <property type="project" value="UniProtKB-KW"/>
</dbReference>
<sequence>MKIRTKLLLMMSSIAIIPLILLASILSNTSIDSLFKSLEGEKKQALVAAREQKKQQIQEYFQTIENQVTTYSNNLMVVEAAKSFNDSFYKTTITEPSKKLTQYYFNQFNSEYKKRNQQTNAEIPSILGLMSKEAFHWQEQYIAKNKSPLGSKDSLFKATDNSDYSNAHDKYHGAFRNYLNKFGYYDIFVVEPNTGHIVYSVFKELDYATSLLTGPYANTELAQAFKVANSFTQADQVYQTDFSPYLPSYLDPAAFIASPIFENGEKVAVLIFQMPIHNINAIMTSYGKWSEVGFGASGETYLVGSDQTMRNQSRFLIENKAAYIQALKQSGQAVEANIIDAKNTSIGLQKINTKGVSEGLKGKAGFEEYLDYRGEPVFSAYAPLKVGGKNWVILSEIDKAEALQQAYLLEAKMFDISLYITIGFVVVSLCAGLYFARSLTTPLNHLIENLKAIATGGADLTQQLEEAKRDDEIGELGKAFNVFNEFIKDLVIELKQTSECMAASSTQLKGSTVVAMDAASQQKMQTEMVAAAVEEFHMSIKEVANNTDQSSKTSENADTISKQSANFAEDARIQIDKLVNGVESASSVISMLSGEVDEIKVILRVIDEIAEQTNLLALNAAIEAARAGEHGRGFSVVADEVRCLAARTQQSTVEVQNRMNALESAAGKAVSSMDNAASMAHSGIDLVSQVRNKLTDVADVIESLSEMNATIATAANQQKFAADSVSESICTIDDYAQSNAAITEQVKASSEELNQYANNLSSLVGRFKIA</sequence>
<dbReference type="Gene3D" id="1.10.287.950">
    <property type="entry name" value="Methyl-accepting chemotaxis protein"/>
    <property type="match status" value="1"/>
</dbReference>
<evidence type="ECO:0000256" key="6">
    <source>
        <dbReference type="ARBA" id="ARBA00022989"/>
    </source>
</evidence>
<comment type="subcellular location">
    <subcellularLocation>
        <location evidence="1">Cell membrane</location>
        <topology evidence="1">Multi-pass membrane protein</topology>
    </subcellularLocation>
</comment>
<evidence type="ECO:0000256" key="10">
    <source>
        <dbReference type="PROSITE-ProRule" id="PRU00284"/>
    </source>
</evidence>
<evidence type="ECO:0000259" key="13">
    <source>
        <dbReference type="PROSITE" id="PS50885"/>
    </source>
</evidence>
<dbReference type="EMBL" id="FOLO01000010">
    <property type="protein sequence ID" value="SFC48421.1"/>
    <property type="molecule type" value="Genomic_DNA"/>
</dbReference>
<keyword evidence="5 11" id="KW-0812">Transmembrane</keyword>
<dbReference type="SMART" id="SM00304">
    <property type="entry name" value="HAMP"/>
    <property type="match status" value="1"/>
</dbReference>
<evidence type="ECO:0000259" key="12">
    <source>
        <dbReference type="PROSITE" id="PS50111"/>
    </source>
</evidence>
<accession>A0A1I1JJS1</accession>
<evidence type="ECO:0000256" key="9">
    <source>
        <dbReference type="ARBA" id="ARBA00029447"/>
    </source>
</evidence>
<dbReference type="STRING" id="1123010.SAMN02745724_01771"/>
<dbReference type="GO" id="GO:0006935">
    <property type="term" value="P:chemotaxis"/>
    <property type="evidence" value="ECO:0007669"/>
    <property type="project" value="UniProtKB-KW"/>
</dbReference>
<keyword evidence="4" id="KW-0145">Chemotaxis</keyword>
<dbReference type="CDD" id="cd11386">
    <property type="entry name" value="MCP_signal"/>
    <property type="match status" value="1"/>
</dbReference>
<keyword evidence="8 10" id="KW-0807">Transducer</keyword>
<comment type="similarity">
    <text evidence="9">Belongs to the methyl-accepting chemotaxis (MCP) protein family.</text>
</comment>
<reference evidence="14 15" key="1">
    <citation type="submission" date="2016-10" db="EMBL/GenBank/DDBJ databases">
        <authorList>
            <person name="de Groot N.N."/>
        </authorList>
    </citation>
    <scope>NUCLEOTIDE SEQUENCE [LARGE SCALE GENOMIC DNA]</scope>
    <source>
        <strain evidence="14 15">DSM 6059</strain>
    </source>
</reference>
<dbReference type="PANTHER" id="PTHR32089">
    <property type="entry name" value="METHYL-ACCEPTING CHEMOTAXIS PROTEIN MCPB"/>
    <property type="match status" value="1"/>
</dbReference>
<dbReference type="AlphaFoldDB" id="A0A1I1JJS1"/>
<dbReference type="SMART" id="SM00283">
    <property type="entry name" value="MA"/>
    <property type="match status" value="1"/>
</dbReference>
<evidence type="ECO:0000256" key="4">
    <source>
        <dbReference type="ARBA" id="ARBA00022500"/>
    </source>
</evidence>
<dbReference type="Pfam" id="PF00672">
    <property type="entry name" value="HAMP"/>
    <property type="match status" value="1"/>
</dbReference>
<evidence type="ECO:0000313" key="15">
    <source>
        <dbReference type="Proteomes" id="UP000198862"/>
    </source>
</evidence>
<evidence type="ECO:0000256" key="1">
    <source>
        <dbReference type="ARBA" id="ARBA00004651"/>
    </source>
</evidence>
<keyword evidence="3" id="KW-0488">Methylation</keyword>
<evidence type="ECO:0000256" key="11">
    <source>
        <dbReference type="SAM" id="Phobius"/>
    </source>
</evidence>
<evidence type="ECO:0000256" key="8">
    <source>
        <dbReference type="ARBA" id="ARBA00023224"/>
    </source>
</evidence>
<dbReference type="InterPro" id="IPR003660">
    <property type="entry name" value="HAMP_dom"/>
</dbReference>
<evidence type="ECO:0000256" key="5">
    <source>
        <dbReference type="ARBA" id="ARBA00022692"/>
    </source>
</evidence>
<organism evidence="14 15">
    <name type="scientific">Pseudoalteromonas denitrificans DSM 6059</name>
    <dbReference type="NCBI Taxonomy" id="1123010"/>
    <lineage>
        <taxon>Bacteria</taxon>
        <taxon>Pseudomonadati</taxon>
        <taxon>Pseudomonadota</taxon>
        <taxon>Gammaproteobacteria</taxon>
        <taxon>Alteromonadales</taxon>
        <taxon>Pseudoalteromonadaceae</taxon>
        <taxon>Pseudoalteromonas</taxon>
    </lineage>
</organism>
<keyword evidence="15" id="KW-1185">Reference proteome</keyword>
<dbReference type="CDD" id="cd06225">
    <property type="entry name" value="HAMP"/>
    <property type="match status" value="1"/>
</dbReference>
<feature type="domain" description="HAMP" evidence="13">
    <location>
        <begin position="437"/>
        <end position="492"/>
    </location>
</feature>
<protein>
    <submittedName>
        <fullName evidence="14">Methyl-accepting chemotaxis protein</fullName>
    </submittedName>
</protein>